<feature type="transmembrane region" description="Helical" evidence="10">
    <location>
        <begin position="199"/>
        <end position="222"/>
    </location>
</feature>
<keyword evidence="3 9" id="KW-0812">Transmembrane</keyword>
<keyword evidence="14" id="KW-1185">Reference proteome</keyword>
<dbReference type="STRING" id="283909.R7VJ38"/>
<reference evidence="12 14" key="2">
    <citation type="journal article" date="2013" name="Nature">
        <title>Insights into bilaterian evolution from three spiralian genomes.</title>
        <authorList>
            <person name="Simakov O."/>
            <person name="Marletaz F."/>
            <person name="Cho S.J."/>
            <person name="Edsinger-Gonzales E."/>
            <person name="Havlak P."/>
            <person name="Hellsten U."/>
            <person name="Kuo D.H."/>
            <person name="Larsson T."/>
            <person name="Lv J."/>
            <person name="Arendt D."/>
            <person name="Savage R."/>
            <person name="Osoegawa K."/>
            <person name="de Jong P."/>
            <person name="Grimwood J."/>
            <person name="Chapman J.A."/>
            <person name="Shapiro H."/>
            <person name="Aerts A."/>
            <person name="Otillar R.P."/>
            <person name="Terry A.Y."/>
            <person name="Boore J.L."/>
            <person name="Grigoriev I.V."/>
            <person name="Lindberg D.R."/>
            <person name="Seaver E.C."/>
            <person name="Weisblat D.A."/>
            <person name="Putnam N.H."/>
            <person name="Rokhsar D.S."/>
        </authorList>
    </citation>
    <scope>NUCLEOTIDE SEQUENCE</scope>
    <source>
        <strain evidence="12 14">I ESC-2004</strain>
    </source>
</reference>
<dbReference type="EnsemblMetazoa" id="CapteT192441">
    <property type="protein sequence ID" value="CapteP192441"/>
    <property type="gene ID" value="CapteG192441"/>
</dbReference>
<evidence type="ECO:0000256" key="8">
    <source>
        <dbReference type="ARBA" id="ARBA00023224"/>
    </source>
</evidence>
<dbReference type="SMART" id="SM01381">
    <property type="entry name" value="7TM_GPCR_Srsx"/>
    <property type="match status" value="1"/>
</dbReference>
<keyword evidence="5 9" id="KW-0297">G-protein coupled receptor</keyword>
<comment type="similarity">
    <text evidence="9">Belongs to the G-protein coupled receptor 1 family.</text>
</comment>
<evidence type="ECO:0000256" key="10">
    <source>
        <dbReference type="SAM" id="Phobius"/>
    </source>
</evidence>
<keyword evidence="7 9" id="KW-0675">Receptor</keyword>
<dbReference type="EMBL" id="AMQN01004319">
    <property type="status" value="NOT_ANNOTATED_CDS"/>
    <property type="molecule type" value="Genomic_DNA"/>
</dbReference>
<sequence length="342" mass="38039">MEALTIGGFSEVSTAIEAHTTDGFSPAVSTKITLYRPFFTNIMICGVLLSIAGVPGNVLTVGAYFKHAKLHNPTNLLILSQTIGDLLTCLLSFLFFVLNYTEAGLVMISSNKYLCLLSLGSIMMALQISSTNVLALSTERFIAVFYPFKYYTWVTDVKVTVGVVMIWSTVLLFNLLPFFGWETWTPEGYCRATQVYSPVYSQCIYLLPCALCLVLSAFENILVGGMTFKKQRPVVPVGGDDQPEARAAPKVEFRVTKMLLQVVGIFYLSWLPPIVTTVLILNSPLSWKRDGIPEWYVALNEWSKPLILLNAIANPFIYASKNIHYKTAYCKLLGIKIVPEAH</sequence>
<evidence type="ECO:0000259" key="11">
    <source>
        <dbReference type="PROSITE" id="PS50262"/>
    </source>
</evidence>
<dbReference type="PRINTS" id="PR00237">
    <property type="entry name" value="GPCRRHODOPSN"/>
</dbReference>
<dbReference type="GO" id="GO:0004930">
    <property type="term" value="F:G protein-coupled receptor activity"/>
    <property type="evidence" value="ECO:0007669"/>
    <property type="project" value="UniProtKB-KW"/>
</dbReference>
<dbReference type="InterPro" id="IPR050569">
    <property type="entry name" value="TAAR"/>
</dbReference>
<dbReference type="EMBL" id="KB293181">
    <property type="protein sequence ID" value="ELU16331.1"/>
    <property type="molecule type" value="Genomic_DNA"/>
</dbReference>
<dbReference type="PROSITE" id="PS50262">
    <property type="entry name" value="G_PROTEIN_RECEP_F1_2"/>
    <property type="match status" value="1"/>
</dbReference>
<keyword evidence="8 9" id="KW-0807">Transducer</keyword>
<dbReference type="OrthoDB" id="5962323at2759"/>
<dbReference type="PANTHER" id="PTHR24249">
    <property type="entry name" value="HISTAMINE RECEPTOR-RELATED G-PROTEIN COUPLED RECEPTOR"/>
    <property type="match status" value="1"/>
</dbReference>
<organism evidence="12">
    <name type="scientific">Capitella teleta</name>
    <name type="common">Polychaete worm</name>
    <dbReference type="NCBI Taxonomy" id="283909"/>
    <lineage>
        <taxon>Eukaryota</taxon>
        <taxon>Metazoa</taxon>
        <taxon>Spiralia</taxon>
        <taxon>Lophotrochozoa</taxon>
        <taxon>Annelida</taxon>
        <taxon>Polychaeta</taxon>
        <taxon>Sedentaria</taxon>
        <taxon>Scolecida</taxon>
        <taxon>Capitellidae</taxon>
        <taxon>Capitella</taxon>
    </lineage>
</organism>
<dbReference type="HOGENOM" id="CLU_009579_11_5_1"/>
<evidence type="ECO:0000256" key="5">
    <source>
        <dbReference type="ARBA" id="ARBA00023040"/>
    </source>
</evidence>
<feature type="transmembrane region" description="Helical" evidence="10">
    <location>
        <begin position="38"/>
        <end position="64"/>
    </location>
</feature>
<feature type="transmembrane region" description="Helical" evidence="10">
    <location>
        <begin position="259"/>
        <end position="282"/>
    </location>
</feature>
<gene>
    <name evidence="12" type="ORF">CAPTEDRAFT_192441</name>
</gene>
<dbReference type="InterPro" id="IPR000276">
    <property type="entry name" value="GPCR_Rhodpsn"/>
</dbReference>
<keyword evidence="2" id="KW-1003">Cell membrane</keyword>
<proteinExistence type="inferred from homology"/>
<dbReference type="CDD" id="cd00637">
    <property type="entry name" value="7tm_classA_rhodopsin-like"/>
    <property type="match status" value="1"/>
</dbReference>
<dbReference type="InterPro" id="IPR017452">
    <property type="entry name" value="GPCR_Rhodpsn_7TM"/>
</dbReference>
<feature type="transmembrane region" description="Helical" evidence="10">
    <location>
        <begin position="76"/>
        <end position="96"/>
    </location>
</feature>
<dbReference type="AlphaFoldDB" id="R7VJ38"/>
<protein>
    <recommendedName>
        <fullName evidence="11">G-protein coupled receptors family 1 profile domain-containing protein</fullName>
    </recommendedName>
</protein>
<evidence type="ECO:0000313" key="14">
    <source>
        <dbReference type="Proteomes" id="UP000014760"/>
    </source>
</evidence>
<evidence type="ECO:0000256" key="6">
    <source>
        <dbReference type="ARBA" id="ARBA00023136"/>
    </source>
</evidence>
<accession>R7VJ38</accession>
<dbReference type="PROSITE" id="PS00237">
    <property type="entry name" value="G_PROTEIN_RECEP_F1_1"/>
    <property type="match status" value="1"/>
</dbReference>
<evidence type="ECO:0000256" key="3">
    <source>
        <dbReference type="ARBA" id="ARBA00022692"/>
    </source>
</evidence>
<dbReference type="Pfam" id="PF00001">
    <property type="entry name" value="7tm_1"/>
    <property type="match status" value="1"/>
</dbReference>
<keyword evidence="4 10" id="KW-1133">Transmembrane helix</keyword>
<dbReference type="GO" id="GO:0005886">
    <property type="term" value="C:plasma membrane"/>
    <property type="evidence" value="ECO:0007669"/>
    <property type="project" value="UniProtKB-SubCell"/>
</dbReference>
<evidence type="ECO:0000256" key="1">
    <source>
        <dbReference type="ARBA" id="ARBA00004651"/>
    </source>
</evidence>
<evidence type="ECO:0000313" key="13">
    <source>
        <dbReference type="EnsemblMetazoa" id="CapteP192441"/>
    </source>
</evidence>
<dbReference type="Gene3D" id="1.20.1070.10">
    <property type="entry name" value="Rhodopsin 7-helix transmembrane proteins"/>
    <property type="match status" value="1"/>
</dbReference>
<dbReference type="SUPFAM" id="SSF81321">
    <property type="entry name" value="Family A G protein-coupled receptor-like"/>
    <property type="match status" value="1"/>
</dbReference>
<feature type="transmembrane region" description="Helical" evidence="10">
    <location>
        <begin position="157"/>
        <end position="179"/>
    </location>
</feature>
<evidence type="ECO:0000313" key="12">
    <source>
        <dbReference type="EMBL" id="ELU16331.1"/>
    </source>
</evidence>
<keyword evidence="6 10" id="KW-0472">Membrane</keyword>
<reference evidence="14" key="1">
    <citation type="submission" date="2012-12" db="EMBL/GenBank/DDBJ databases">
        <authorList>
            <person name="Hellsten U."/>
            <person name="Grimwood J."/>
            <person name="Chapman J.A."/>
            <person name="Shapiro H."/>
            <person name="Aerts A."/>
            <person name="Otillar R.P."/>
            <person name="Terry A.Y."/>
            <person name="Boore J.L."/>
            <person name="Simakov O."/>
            <person name="Marletaz F."/>
            <person name="Cho S.-J."/>
            <person name="Edsinger-Gonzales E."/>
            <person name="Havlak P."/>
            <person name="Kuo D.-H."/>
            <person name="Larsson T."/>
            <person name="Lv J."/>
            <person name="Arendt D."/>
            <person name="Savage R."/>
            <person name="Osoegawa K."/>
            <person name="de Jong P."/>
            <person name="Lindberg D.R."/>
            <person name="Seaver E.C."/>
            <person name="Weisblat D.A."/>
            <person name="Putnam N.H."/>
            <person name="Grigoriev I.V."/>
            <person name="Rokhsar D.S."/>
        </authorList>
    </citation>
    <scope>NUCLEOTIDE SEQUENCE</scope>
    <source>
        <strain evidence="14">I ESC-2004</strain>
    </source>
</reference>
<dbReference type="PANTHER" id="PTHR24249:SF372">
    <property type="entry name" value="G-PROTEIN COUPLED RECEPTORS FAMILY 1 PROFILE DOMAIN-CONTAINING PROTEIN"/>
    <property type="match status" value="1"/>
</dbReference>
<comment type="subcellular location">
    <subcellularLocation>
        <location evidence="1">Cell membrane</location>
        <topology evidence="1">Multi-pass membrane protein</topology>
    </subcellularLocation>
</comment>
<evidence type="ECO:0000256" key="2">
    <source>
        <dbReference type="ARBA" id="ARBA00022475"/>
    </source>
</evidence>
<dbReference type="OMA" id="WYISSTM"/>
<evidence type="ECO:0000256" key="9">
    <source>
        <dbReference type="RuleBase" id="RU000688"/>
    </source>
</evidence>
<evidence type="ECO:0000256" key="4">
    <source>
        <dbReference type="ARBA" id="ARBA00022989"/>
    </source>
</evidence>
<evidence type="ECO:0000256" key="7">
    <source>
        <dbReference type="ARBA" id="ARBA00023170"/>
    </source>
</evidence>
<feature type="domain" description="G-protein coupled receptors family 1 profile" evidence="11">
    <location>
        <begin position="56"/>
        <end position="318"/>
    </location>
</feature>
<name>R7VJ38_CAPTE</name>
<dbReference type="Proteomes" id="UP000014760">
    <property type="component" value="Unassembled WGS sequence"/>
</dbReference>
<reference evidence="13" key="3">
    <citation type="submission" date="2015-06" db="UniProtKB">
        <authorList>
            <consortium name="EnsemblMetazoa"/>
        </authorList>
    </citation>
    <scope>IDENTIFICATION</scope>
</reference>
<feature type="transmembrane region" description="Helical" evidence="10">
    <location>
        <begin position="116"/>
        <end position="136"/>
    </location>
</feature>